<dbReference type="SUPFAM" id="SSF47769">
    <property type="entry name" value="SAM/Pointed domain"/>
    <property type="match status" value="1"/>
</dbReference>
<name>A0ABQ9FQP6_TEGGR</name>
<evidence type="ECO:0000313" key="4">
    <source>
        <dbReference type="Proteomes" id="UP001217089"/>
    </source>
</evidence>
<evidence type="ECO:0000259" key="2">
    <source>
        <dbReference type="Pfam" id="PF00536"/>
    </source>
</evidence>
<proteinExistence type="predicted"/>
<organism evidence="3 4">
    <name type="scientific">Tegillarca granosa</name>
    <name type="common">Malaysian cockle</name>
    <name type="synonym">Anadara granosa</name>
    <dbReference type="NCBI Taxonomy" id="220873"/>
    <lineage>
        <taxon>Eukaryota</taxon>
        <taxon>Metazoa</taxon>
        <taxon>Spiralia</taxon>
        <taxon>Lophotrochozoa</taxon>
        <taxon>Mollusca</taxon>
        <taxon>Bivalvia</taxon>
        <taxon>Autobranchia</taxon>
        <taxon>Pteriomorphia</taxon>
        <taxon>Arcoida</taxon>
        <taxon>Arcoidea</taxon>
        <taxon>Arcidae</taxon>
        <taxon>Tegillarca</taxon>
    </lineage>
</organism>
<dbReference type="CDD" id="cd09487">
    <property type="entry name" value="SAM_superfamily"/>
    <property type="match status" value="1"/>
</dbReference>
<evidence type="ECO:0000313" key="3">
    <source>
        <dbReference type="EMBL" id="KAJ8318237.1"/>
    </source>
</evidence>
<evidence type="ECO:0000256" key="1">
    <source>
        <dbReference type="SAM" id="MobiDB-lite"/>
    </source>
</evidence>
<protein>
    <recommendedName>
        <fullName evidence="2">SAM domain-containing protein</fullName>
    </recommendedName>
</protein>
<dbReference type="Pfam" id="PF00536">
    <property type="entry name" value="SAM_1"/>
    <property type="match status" value="1"/>
</dbReference>
<accession>A0ABQ9FQP6</accession>
<comment type="caution">
    <text evidence="3">The sequence shown here is derived from an EMBL/GenBank/DDBJ whole genome shotgun (WGS) entry which is preliminary data.</text>
</comment>
<dbReference type="Gene3D" id="1.10.150.50">
    <property type="entry name" value="Transcription Factor, Ets-1"/>
    <property type="match status" value="1"/>
</dbReference>
<feature type="region of interest" description="Disordered" evidence="1">
    <location>
        <begin position="123"/>
        <end position="144"/>
    </location>
</feature>
<dbReference type="InterPro" id="IPR013761">
    <property type="entry name" value="SAM/pointed_sf"/>
</dbReference>
<gene>
    <name evidence="3" type="ORF">KUTeg_003328</name>
</gene>
<dbReference type="Proteomes" id="UP001217089">
    <property type="component" value="Unassembled WGS sequence"/>
</dbReference>
<dbReference type="InterPro" id="IPR001660">
    <property type="entry name" value="SAM"/>
</dbReference>
<reference evidence="3 4" key="1">
    <citation type="submission" date="2022-12" db="EMBL/GenBank/DDBJ databases">
        <title>Chromosome-level genome of Tegillarca granosa.</title>
        <authorList>
            <person name="Kim J."/>
        </authorList>
    </citation>
    <scope>NUCLEOTIDE SEQUENCE [LARGE SCALE GENOMIC DNA]</scope>
    <source>
        <strain evidence="3">Teg-2019</strain>
        <tissue evidence="3">Adductor muscle</tissue>
    </source>
</reference>
<sequence>MDNPNIDNNILGKCLEGIGLPTLNSVFQREKIEARMQETLSDSELHRMGVQTNGDRHRLRQSIKCRLSQGDSHIEKKQSLSATFRIILGQKNTSLRFYSLLRVIQHERRLLFRPYASQTCNKNGRKKENALESSSTVPTATEKKLEENDSETAVLEKLISDQVLDNEVFWFPKLRNACGVDLLRTTQNCRNLTVIDCVWSTKEIKAILSPQSNIYLRPIPANLSTETLKELDDSTSKQQMKNFKLRELREHLDTCPGNEANVQPVPMAETSNIQFTNSKTETVSNVLNYAEENENSVATSVISEQALNDEDNIAANVDFKDTETENQASEKLHILVTLTTKNIVQQVIKYCSDENISNPVEILRKLQTELVTGRPLEIEDIT</sequence>
<dbReference type="EMBL" id="JARBDR010000214">
    <property type="protein sequence ID" value="KAJ8318237.1"/>
    <property type="molecule type" value="Genomic_DNA"/>
</dbReference>
<feature type="domain" description="SAM" evidence="2">
    <location>
        <begin position="9"/>
        <end position="65"/>
    </location>
</feature>
<keyword evidence="4" id="KW-1185">Reference proteome</keyword>